<evidence type="ECO:0000256" key="1">
    <source>
        <dbReference type="ARBA" id="ARBA00008791"/>
    </source>
</evidence>
<evidence type="ECO:0000313" key="4">
    <source>
        <dbReference type="Proteomes" id="UP000318995"/>
    </source>
</evidence>
<dbReference type="PRINTS" id="PR01438">
    <property type="entry name" value="UNVRSLSTRESS"/>
</dbReference>
<comment type="caution">
    <text evidence="3">The sequence shown here is derived from an EMBL/GenBank/DDBJ whole genome shotgun (WGS) entry which is preliminary data.</text>
</comment>
<dbReference type="PANTHER" id="PTHR46268:SF6">
    <property type="entry name" value="UNIVERSAL STRESS PROTEIN UP12"/>
    <property type="match status" value="1"/>
</dbReference>
<dbReference type="AlphaFoldDB" id="A0A5C5W919"/>
<sequence length="285" mass="31915">MIRRILLGLGGLEAQDACYTESATQMAIELALRHGASLTGVTVADLRHVQRLGPVPIGGGSAAADLRHHRVEQMHERVEAAIDHFHQACRDAAIAYEVRREERREPFDYLTSLARYHDLTVLGLRGLFEFGVEGESHYDPVSSLVRLITGGVRPMIASGETHRKIRRVLVAYSGSNESAKTMRRFAQLGLWPEATIRIAAFGPDHERRQRHLQHAASYFADHGVEVELEYQPTDPREGVLQVAHEWSADLVVMGNSNRTLMARRVLGDTMIEAIRRSDLPLFLSQ</sequence>
<gene>
    <name evidence="3" type="ORF">Pla111_09910</name>
</gene>
<dbReference type="InterPro" id="IPR006015">
    <property type="entry name" value="Universal_stress_UspA"/>
</dbReference>
<dbReference type="PANTHER" id="PTHR46268">
    <property type="entry name" value="STRESS RESPONSE PROTEIN NHAX"/>
    <property type="match status" value="1"/>
</dbReference>
<feature type="domain" description="UspA" evidence="2">
    <location>
        <begin position="166"/>
        <end position="281"/>
    </location>
</feature>
<dbReference type="Pfam" id="PF00582">
    <property type="entry name" value="Usp"/>
    <property type="match status" value="1"/>
</dbReference>
<dbReference type="SUPFAM" id="SSF52402">
    <property type="entry name" value="Adenine nucleotide alpha hydrolases-like"/>
    <property type="match status" value="2"/>
</dbReference>
<dbReference type="EMBL" id="SJPH01000002">
    <property type="protein sequence ID" value="TWT47378.1"/>
    <property type="molecule type" value="Genomic_DNA"/>
</dbReference>
<comment type="similarity">
    <text evidence="1">Belongs to the universal stress protein A family.</text>
</comment>
<dbReference type="Gene3D" id="3.40.50.12370">
    <property type="match status" value="1"/>
</dbReference>
<dbReference type="OrthoDB" id="9804721at2"/>
<dbReference type="InterPro" id="IPR006016">
    <property type="entry name" value="UspA"/>
</dbReference>
<evidence type="ECO:0000259" key="2">
    <source>
        <dbReference type="Pfam" id="PF00582"/>
    </source>
</evidence>
<reference evidence="3 4" key="1">
    <citation type="submission" date="2019-02" db="EMBL/GenBank/DDBJ databases">
        <title>Deep-cultivation of Planctomycetes and their phenomic and genomic characterization uncovers novel biology.</title>
        <authorList>
            <person name="Wiegand S."/>
            <person name="Jogler M."/>
            <person name="Boedeker C."/>
            <person name="Pinto D."/>
            <person name="Vollmers J."/>
            <person name="Rivas-Marin E."/>
            <person name="Kohn T."/>
            <person name="Peeters S.H."/>
            <person name="Heuer A."/>
            <person name="Rast P."/>
            <person name="Oberbeckmann S."/>
            <person name="Bunk B."/>
            <person name="Jeske O."/>
            <person name="Meyerdierks A."/>
            <person name="Storesund J.E."/>
            <person name="Kallscheuer N."/>
            <person name="Luecker S."/>
            <person name="Lage O.M."/>
            <person name="Pohl T."/>
            <person name="Merkel B.J."/>
            <person name="Hornburger P."/>
            <person name="Mueller R.-W."/>
            <person name="Bruemmer F."/>
            <person name="Labrenz M."/>
            <person name="Spormann A.M."/>
            <person name="Op Den Camp H."/>
            <person name="Overmann J."/>
            <person name="Amann R."/>
            <person name="Jetten M.S.M."/>
            <person name="Mascher T."/>
            <person name="Medema M.H."/>
            <person name="Devos D.P."/>
            <person name="Kaster A.-K."/>
            <person name="Ovreas L."/>
            <person name="Rohde M."/>
            <person name="Galperin M.Y."/>
            <person name="Jogler C."/>
        </authorList>
    </citation>
    <scope>NUCLEOTIDE SEQUENCE [LARGE SCALE GENOMIC DNA]</scope>
    <source>
        <strain evidence="3 4">Pla111</strain>
    </source>
</reference>
<keyword evidence="4" id="KW-1185">Reference proteome</keyword>
<dbReference type="Proteomes" id="UP000318995">
    <property type="component" value="Unassembled WGS sequence"/>
</dbReference>
<protein>
    <submittedName>
        <fullName evidence="3">Universal stress protein family protein</fullName>
    </submittedName>
</protein>
<proteinExistence type="inferred from homology"/>
<dbReference type="CDD" id="cd00293">
    <property type="entry name" value="USP-like"/>
    <property type="match status" value="1"/>
</dbReference>
<evidence type="ECO:0000313" key="3">
    <source>
        <dbReference type="EMBL" id="TWT47378.1"/>
    </source>
</evidence>
<organism evidence="3 4">
    <name type="scientific">Botrimarina hoheduenensis</name>
    <dbReference type="NCBI Taxonomy" id="2528000"/>
    <lineage>
        <taxon>Bacteria</taxon>
        <taxon>Pseudomonadati</taxon>
        <taxon>Planctomycetota</taxon>
        <taxon>Planctomycetia</taxon>
        <taxon>Pirellulales</taxon>
        <taxon>Lacipirellulaceae</taxon>
        <taxon>Botrimarina</taxon>
    </lineage>
</organism>
<accession>A0A5C5W919</accession>
<dbReference type="RefSeq" id="WP_146571949.1">
    <property type="nucleotide sequence ID" value="NZ_SJPH01000002.1"/>
</dbReference>
<name>A0A5C5W919_9BACT</name>